<dbReference type="AlphaFoldDB" id="M1ZK06"/>
<dbReference type="RefSeq" id="WP_005584501.1">
    <property type="nucleotide sequence ID" value="NZ_LT669839.1"/>
</dbReference>
<dbReference type="Pfam" id="PF06081">
    <property type="entry name" value="ArAE_1"/>
    <property type="match status" value="1"/>
</dbReference>
<keyword evidence="5 6" id="KW-0472">Membrane</keyword>
<evidence type="ECO:0000256" key="5">
    <source>
        <dbReference type="ARBA" id="ARBA00023136"/>
    </source>
</evidence>
<comment type="subcellular location">
    <subcellularLocation>
        <location evidence="1">Cell membrane</location>
        <topology evidence="1">Multi-pass membrane protein</topology>
    </subcellularLocation>
</comment>
<evidence type="ECO:0000256" key="2">
    <source>
        <dbReference type="ARBA" id="ARBA00022475"/>
    </source>
</evidence>
<dbReference type="EMBL" id="LT669839">
    <property type="protein sequence ID" value="SHD76713.1"/>
    <property type="molecule type" value="Genomic_DNA"/>
</dbReference>
<organism evidence="7 8">
    <name type="scientific">[Clostridium] ultunense Esp</name>
    <dbReference type="NCBI Taxonomy" id="1288971"/>
    <lineage>
        <taxon>Bacteria</taxon>
        <taxon>Bacillati</taxon>
        <taxon>Bacillota</taxon>
        <taxon>Tissierellia</taxon>
        <taxon>Tissierellales</taxon>
        <taxon>Tepidimicrobiaceae</taxon>
        <taxon>Schnuerera</taxon>
    </lineage>
</organism>
<dbReference type="Proteomes" id="UP000245423">
    <property type="component" value="Chromosome 1"/>
</dbReference>
<keyword evidence="2" id="KW-1003">Cell membrane</keyword>
<sequence length="299" mass="34251">MKFEKIGMRTIKTALAVSFTILLSQLLNLRSPFFAGIAAIIAMQTSVSESFTMAKNRMYGTILGGTVALLFSYFAPENVFSIGIGIIIIIYTCNLFGWKKSVQISTMVFLSIILNYEEGSRLNYALYRTLDTLIGLIIGTLINYFIVPPKVEDKIRDSIHNMYSEFKDIIESIIWGDESGSLENLRKYLADVEENYNILKKDIKLNLCKTDDCYNYDWMFNTFEAIYNHLSILFAIEKIPQLTEENKRALESLFSKEIPLPSNEKLDELDLVYNYHLKKLLKGLNSIQVALYNVQSIIE</sequence>
<dbReference type="InterPro" id="IPR010343">
    <property type="entry name" value="ArAE_1"/>
</dbReference>
<evidence type="ECO:0000256" key="6">
    <source>
        <dbReference type="SAM" id="Phobius"/>
    </source>
</evidence>
<dbReference type="OrthoDB" id="1653617at2"/>
<keyword evidence="4 6" id="KW-1133">Transmembrane helix</keyword>
<gene>
    <name evidence="7" type="ORF">CUESP1_1341</name>
</gene>
<evidence type="ECO:0000313" key="7">
    <source>
        <dbReference type="EMBL" id="SHD76713.1"/>
    </source>
</evidence>
<feature type="transmembrane region" description="Helical" evidence="6">
    <location>
        <begin position="79"/>
        <end position="98"/>
    </location>
</feature>
<proteinExistence type="predicted"/>
<evidence type="ECO:0000313" key="8">
    <source>
        <dbReference type="Proteomes" id="UP000245423"/>
    </source>
</evidence>
<accession>M1ZK06</accession>
<keyword evidence="3 6" id="KW-0812">Transmembrane</keyword>
<dbReference type="HOGENOM" id="CLU_078186_0_0_9"/>
<name>M1ZK06_9FIRM</name>
<evidence type="ECO:0000256" key="4">
    <source>
        <dbReference type="ARBA" id="ARBA00022989"/>
    </source>
</evidence>
<feature type="transmembrane region" description="Helical" evidence="6">
    <location>
        <begin position="58"/>
        <end position="74"/>
    </location>
</feature>
<dbReference type="GO" id="GO:0005886">
    <property type="term" value="C:plasma membrane"/>
    <property type="evidence" value="ECO:0007669"/>
    <property type="project" value="UniProtKB-SubCell"/>
</dbReference>
<keyword evidence="8" id="KW-1185">Reference proteome</keyword>
<protein>
    <submittedName>
        <fullName evidence="7">Uncharacterized protein</fullName>
    </submittedName>
</protein>
<dbReference type="PANTHER" id="PTHR30509">
    <property type="entry name" value="P-HYDROXYBENZOIC ACID EFFLUX PUMP SUBUNIT-RELATED"/>
    <property type="match status" value="1"/>
</dbReference>
<evidence type="ECO:0000256" key="3">
    <source>
        <dbReference type="ARBA" id="ARBA00022692"/>
    </source>
</evidence>
<reference evidence="7 8" key="1">
    <citation type="submission" date="2016-11" db="EMBL/GenBank/DDBJ databases">
        <authorList>
            <person name="Manzoor S."/>
        </authorList>
    </citation>
    <scope>NUCLEOTIDE SEQUENCE [LARGE SCALE GENOMIC DNA]</scope>
    <source>
        <strain evidence="7">Clostridium ultunense strain Esp</strain>
    </source>
</reference>
<evidence type="ECO:0000256" key="1">
    <source>
        <dbReference type="ARBA" id="ARBA00004651"/>
    </source>
</evidence>
<feature type="transmembrane region" description="Helical" evidence="6">
    <location>
        <begin position="125"/>
        <end position="146"/>
    </location>
</feature>
<dbReference type="PANTHER" id="PTHR30509:SF9">
    <property type="entry name" value="MULTIDRUG RESISTANCE PROTEIN MDTO"/>
    <property type="match status" value="1"/>
</dbReference>